<keyword evidence="3" id="KW-1185">Reference proteome</keyword>
<dbReference type="Proteomes" id="UP000233100">
    <property type="component" value="Chromosome 3"/>
</dbReference>
<reference evidence="2 3" key="1">
    <citation type="submission" date="2013-03" db="EMBL/GenBank/DDBJ databases">
        <authorList>
            <person name="Warren W."/>
            <person name="Wilson R.K."/>
        </authorList>
    </citation>
    <scope>NUCLEOTIDE SEQUENCE</scope>
</reference>
<dbReference type="AlphaFoldDB" id="A0A7N9CW25"/>
<reference evidence="2" key="3">
    <citation type="submission" date="2025-09" db="UniProtKB">
        <authorList>
            <consortium name="Ensembl"/>
        </authorList>
    </citation>
    <scope>IDENTIFICATION</scope>
</reference>
<dbReference type="PANTHER" id="PTHR12138:SF152">
    <property type="entry name" value="C2H2-TYPE DOMAIN-CONTAINING PROTEIN"/>
    <property type="match status" value="1"/>
</dbReference>
<feature type="transmembrane region" description="Helical" evidence="1">
    <location>
        <begin position="36"/>
        <end position="55"/>
    </location>
</feature>
<keyword evidence="1" id="KW-0472">Membrane</keyword>
<dbReference type="PANTHER" id="PTHR12138">
    <property type="entry name" value="PRIMATE-EXPANDED PROTEIN FAMILY"/>
    <property type="match status" value="1"/>
</dbReference>
<name>A0A7N9CW25_MACFA</name>
<dbReference type="GeneTree" id="ENSGT01120000271815"/>
<protein>
    <submittedName>
        <fullName evidence="2">Uncharacterized protein</fullName>
    </submittedName>
</protein>
<keyword evidence="1" id="KW-0812">Transmembrane</keyword>
<dbReference type="PRINTS" id="PR02045">
    <property type="entry name" value="F138DOMAIN"/>
</dbReference>
<organism evidence="2 3">
    <name type="scientific">Macaca fascicularis</name>
    <name type="common">Crab-eating macaque</name>
    <name type="synonym">Cynomolgus monkey</name>
    <dbReference type="NCBI Taxonomy" id="9541"/>
    <lineage>
        <taxon>Eukaryota</taxon>
        <taxon>Metazoa</taxon>
        <taxon>Chordata</taxon>
        <taxon>Craniata</taxon>
        <taxon>Vertebrata</taxon>
        <taxon>Euteleostomi</taxon>
        <taxon>Mammalia</taxon>
        <taxon>Eutheria</taxon>
        <taxon>Euarchontoglires</taxon>
        <taxon>Primates</taxon>
        <taxon>Haplorrhini</taxon>
        <taxon>Catarrhini</taxon>
        <taxon>Cercopithecidae</taxon>
        <taxon>Cercopithecinae</taxon>
        <taxon>Macaca</taxon>
    </lineage>
</organism>
<evidence type="ECO:0000256" key="1">
    <source>
        <dbReference type="SAM" id="Phobius"/>
    </source>
</evidence>
<dbReference type="Ensembl" id="ENSMFAT00000086735.1">
    <property type="protein sequence ID" value="ENSMFAP00000054923.1"/>
    <property type="gene ID" value="ENSMFAG00000057144.1"/>
</dbReference>
<evidence type="ECO:0000313" key="2">
    <source>
        <dbReference type="Ensembl" id="ENSMFAP00000054923.1"/>
    </source>
</evidence>
<reference evidence="2" key="2">
    <citation type="submission" date="2025-08" db="UniProtKB">
        <authorList>
            <consortium name="Ensembl"/>
        </authorList>
    </citation>
    <scope>IDENTIFICATION</scope>
</reference>
<proteinExistence type="predicted"/>
<keyword evidence="1" id="KW-1133">Transmembrane helix</keyword>
<sequence length="150" mass="15951">MSPRLVSNSRAQAICSPWPLKVLGLIIGVSHCGQPMVTWFCVCVYGNLVLCVCVLRWSLTLSLRLECNGTISAHCNLPLLGLSDSPSSASQVAGNTGTCHHAQLIYVFLVEMGFHHVGQAGLKFLTSSDPPASASQSAETTGVSRAPILW</sequence>
<accession>A0A7N9CW25</accession>
<evidence type="ECO:0000313" key="3">
    <source>
        <dbReference type="Proteomes" id="UP000233100"/>
    </source>
</evidence>